<comment type="caution">
    <text evidence="1">The sequence shown here is derived from an EMBL/GenBank/DDBJ whole genome shotgun (WGS) entry which is preliminary data.</text>
</comment>
<protein>
    <submittedName>
        <fullName evidence="1">Retrovirus-related Pol polyprotein from transposon TNT 1-94</fullName>
    </submittedName>
</protein>
<accession>A0A834XAW9</accession>
<proteinExistence type="predicted"/>
<evidence type="ECO:0000313" key="1">
    <source>
        <dbReference type="EMBL" id="KAF7841295.1"/>
    </source>
</evidence>
<sequence length="120" mass="13657">MHCQDTSSDPHSHEKGNTALNLAISDVCPDEILSPPIAKRKGVRSYTLHPISQFVSYEKLSPKFQAFVSNLDKEFPYYIQLREKLCERFSSINLVEEVVAQMNMVMKENINPTRKPSSGK</sequence>
<name>A0A834XAW9_9FABA</name>
<keyword evidence="2" id="KW-1185">Reference proteome</keyword>
<gene>
    <name evidence="1" type="ORF">G2W53_003593</name>
</gene>
<reference evidence="1" key="1">
    <citation type="submission" date="2020-09" db="EMBL/GenBank/DDBJ databases">
        <title>Genome-Enabled Discovery of Anthraquinone Biosynthesis in Senna tora.</title>
        <authorList>
            <person name="Kang S.-H."/>
            <person name="Pandey R.P."/>
            <person name="Lee C.-M."/>
            <person name="Sim J.-S."/>
            <person name="Jeong J.-T."/>
            <person name="Choi B.-S."/>
            <person name="Jung M."/>
            <person name="Ginzburg D."/>
            <person name="Zhao K."/>
            <person name="Won S.Y."/>
            <person name="Oh T.-J."/>
            <person name="Yu Y."/>
            <person name="Kim N.-H."/>
            <person name="Lee O.R."/>
            <person name="Lee T.-H."/>
            <person name="Bashyal P."/>
            <person name="Kim T.-S."/>
            <person name="Lee W.-H."/>
            <person name="Kawkins C."/>
            <person name="Kim C.-K."/>
            <person name="Kim J.S."/>
            <person name="Ahn B.O."/>
            <person name="Rhee S.Y."/>
            <person name="Sohng J.K."/>
        </authorList>
    </citation>
    <scope>NUCLEOTIDE SEQUENCE</scope>
    <source>
        <tissue evidence="1">Leaf</tissue>
    </source>
</reference>
<dbReference type="Proteomes" id="UP000634136">
    <property type="component" value="Unassembled WGS sequence"/>
</dbReference>
<organism evidence="1 2">
    <name type="scientific">Senna tora</name>
    <dbReference type="NCBI Taxonomy" id="362788"/>
    <lineage>
        <taxon>Eukaryota</taxon>
        <taxon>Viridiplantae</taxon>
        <taxon>Streptophyta</taxon>
        <taxon>Embryophyta</taxon>
        <taxon>Tracheophyta</taxon>
        <taxon>Spermatophyta</taxon>
        <taxon>Magnoliopsida</taxon>
        <taxon>eudicotyledons</taxon>
        <taxon>Gunneridae</taxon>
        <taxon>Pentapetalae</taxon>
        <taxon>rosids</taxon>
        <taxon>fabids</taxon>
        <taxon>Fabales</taxon>
        <taxon>Fabaceae</taxon>
        <taxon>Caesalpinioideae</taxon>
        <taxon>Cassia clade</taxon>
        <taxon>Senna</taxon>
    </lineage>
</organism>
<evidence type="ECO:0000313" key="2">
    <source>
        <dbReference type="Proteomes" id="UP000634136"/>
    </source>
</evidence>
<dbReference type="AlphaFoldDB" id="A0A834XAW9"/>
<dbReference type="EMBL" id="JAAIUW010000002">
    <property type="protein sequence ID" value="KAF7841295.1"/>
    <property type="molecule type" value="Genomic_DNA"/>
</dbReference>